<dbReference type="CDD" id="cd03143">
    <property type="entry name" value="A4_beta-galactosidase_middle_domain"/>
    <property type="match status" value="1"/>
</dbReference>
<keyword evidence="5" id="KW-0732">Signal</keyword>
<evidence type="ECO:0000259" key="9">
    <source>
        <dbReference type="Pfam" id="PF26410"/>
    </source>
</evidence>
<evidence type="ECO:0000256" key="2">
    <source>
        <dbReference type="ARBA" id="ARBA00004613"/>
    </source>
</evidence>
<comment type="subcellular location">
    <subcellularLocation>
        <location evidence="2">Secreted</location>
    </subcellularLocation>
</comment>
<dbReference type="Proteomes" id="UP000010146">
    <property type="component" value="Unassembled WGS sequence"/>
</dbReference>
<comment type="caution">
    <text evidence="10">The sequence shown here is derived from an EMBL/GenBank/DDBJ whole genome shotgun (WGS) entry which is preliminary data.</text>
</comment>
<evidence type="ECO:0000256" key="5">
    <source>
        <dbReference type="ARBA" id="ARBA00022729"/>
    </source>
</evidence>
<dbReference type="PANTHER" id="PTHR31451">
    <property type="match status" value="1"/>
</dbReference>
<protein>
    <recommendedName>
        <fullName evidence="3">mannan endo-1,4-beta-mannosidase</fullName>
        <ecNumber evidence="3">3.2.1.78</ecNumber>
    </recommendedName>
</protein>
<proteinExistence type="predicted"/>
<gene>
    <name evidence="10" type="ORF">CDSM653_00043</name>
</gene>
<dbReference type="InterPro" id="IPR017853">
    <property type="entry name" value="GH"/>
</dbReference>
<keyword evidence="4" id="KW-0964">Secreted</keyword>
<comment type="catalytic activity">
    <reaction evidence="1">
        <text>Random hydrolysis of (1-&gt;4)-beta-D-mannosidic linkages in mannans, galactomannans and glucomannans.</text>
        <dbReference type="EC" id="3.2.1.78"/>
    </reaction>
</comment>
<accession>A0A0F5PQL9</accession>
<evidence type="ECO:0000313" key="11">
    <source>
        <dbReference type="Proteomes" id="UP000010146"/>
    </source>
</evidence>
<reference evidence="10 11" key="2">
    <citation type="journal article" date="2015" name="BMC Genomics">
        <title>Analysis of three genomes within the thermophilic bacterial species Caldanaerobacter subterraneus with a focus on carbon monoxide dehydrogenase evolution and hydrolase diversity.</title>
        <authorList>
            <person name="Sant'Anna F.H."/>
            <person name="Lebedinsky A.V."/>
            <person name="Sokolova T.G."/>
            <person name="Robb F.T."/>
            <person name="Gonzalez J.M."/>
        </authorList>
    </citation>
    <scope>NUCLEOTIDE SEQUENCE [LARGE SCALE GENOMIC DNA]</scope>
    <source>
        <strain evidence="10 11">DSM 12653</strain>
    </source>
</reference>
<dbReference type="InterPro" id="IPR029062">
    <property type="entry name" value="Class_I_gatase-like"/>
</dbReference>
<name>A0A0F5PQL9_9THEO</name>
<dbReference type="EMBL" id="ABXP02000006">
    <property type="protein sequence ID" value="KKC30895.1"/>
    <property type="molecule type" value="Genomic_DNA"/>
</dbReference>
<organism evidence="10 11">
    <name type="scientific">Caldanaerobacter subterraneus subsp. pacificus DSM 12653</name>
    <dbReference type="NCBI Taxonomy" id="391606"/>
    <lineage>
        <taxon>Bacteria</taxon>
        <taxon>Bacillati</taxon>
        <taxon>Bacillota</taxon>
        <taxon>Clostridia</taxon>
        <taxon>Thermoanaerobacterales</taxon>
        <taxon>Thermoanaerobacteraceae</taxon>
        <taxon>Caldanaerobacter</taxon>
    </lineage>
</organism>
<evidence type="ECO:0000259" key="8">
    <source>
        <dbReference type="Pfam" id="PF08532"/>
    </source>
</evidence>
<dbReference type="PANTHER" id="PTHR31451:SF39">
    <property type="entry name" value="MANNAN ENDO-1,4-BETA-MANNOSIDASE 1"/>
    <property type="match status" value="1"/>
</dbReference>
<dbReference type="Gene3D" id="3.40.50.880">
    <property type="match status" value="1"/>
</dbReference>
<dbReference type="EC" id="3.2.1.78" evidence="3"/>
<evidence type="ECO:0000256" key="1">
    <source>
        <dbReference type="ARBA" id="ARBA00001678"/>
    </source>
</evidence>
<dbReference type="AlphaFoldDB" id="A0A0F5PQL9"/>
<evidence type="ECO:0000256" key="3">
    <source>
        <dbReference type="ARBA" id="ARBA00012706"/>
    </source>
</evidence>
<evidence type="ECO:0000256" key="6">
    <source>
        <dbReference type="ARBA" id="ARBA00022801"/>
    </source>
</evidence>
<reference evidence="11" key="3">
    <citation type="submission" date="2015-02" db="EMBL/GenBank/DDBJ databases">
        <title>Genome analysis of three genomes within the thermophilic hydrogenogenic bacterial species Caldanaerobacter subterraneus.</title>
        <authorList>
            <person name="Sant'Anna F.H."/>
            <person name="Lebedinsky A."/>
            <person name="Sokolova T."/>
            <person name="Robb F.T."/>
            <person name="Gonzalez J.M."/>
        </authorList>
    </citation>
    <scope>NUCLEOTIDE SEQUENCE [LARGE SCALE GENOMIC DNA]</scope>
    <source>
        <strain evidence="11">DSM 12653</strain>
    </source>
</reference>
<feature type="domain" description="Beta-galactosidase trimerisation" evidence="8">
    <location>
        <begin position="388"/>
        <end position="525"/>
    </location>
</feature>
<feature type="domain" description="Glycoside hydrolase family 5" evidence="9">
    <location>
        <begin position="138"/>
        <end position="260"/>
    </location>
</feature>
<dbReference type="GO" id="GO:0005576">
    <property type="term" value="C:extracellular region"/>
    <property type="evidence" value="ECO:0007669"/>
    <property type="project" value="UniProtKB-SubCell"/>
</dbReference>
<dbReference type="GO" id="GO:0005975">
    <property type="term" value="P:carbohydrate metabolic process"/>
    <property type="evidence" value="ECO:0007669"/>
    <property type="project" value="InterPro"/>
</dbReference>
<dbReference type="Gene3D" id="3.20.20.80">
    <property type="entry name" value="Glycosidases"/>
    <property type="match status" value="1"/>
</dbReference>
<dbReference type="SUPFAM" id="SSF52317">
    <property type="entry name" value="Class I glutamine amidotransferase-like"/>
    <property type="match status" value="1"/>
</dbReference>
<dbReference type="Pfam" id="PF26410">
    <property type="entry name" value="GH5_mannosidase"/>
    <property type="match status" value="1"/>
</dbReference>
<dbReference type="SUPFAM" id="SSF51445">
    <property type="entry name" value="(Trans)glycosidases"/>
    <property type="match status" value="1"/>
</dbReference>
<evidence type="ECO:0000256" key="7">
    <source>
        <dbReference type="ARBA" id="ARBA00023295"/>
    </source>
</evidence>
<dbReference type="GO" id="GO:0004565">
    <property type="term" value="F:beta-galactosidase activity"/>
    <property type="evidence" value="ECO:0007669"/>
    <property type="project" value="InterPro"/>
</dbReference>
<dbReference type="InterPro" id="IPR045053">
    <property type="entry name" value="MAN-like"/>
</dbReference>
<dbReference type="InterPro" id="IPR013738">
    <property type="entry name" value="Beta_galactosidase_Trimer"/>
</dbReference>
<keyword evidence="6" id="KW-0378">Hydrolase</keyword>
<keyword evidence="7" id="KW-0326">Glycosidase</keyword>
<sequence>MNRKSNGGDEMDIFKRTFILGANYWPRNHGIEMWKEWNYEEIKKEFIEAKNLGLNVMRINLFWEDFQPQPDVISEEAIQKFDELIKICNEVDMRIAPTFFVGHMSGENWDVPWREGKNIYSDSYMLRYQLKLVRFFAERYKDQDAILFWDLSNEPDNYVKANSRHDAWLWNYVLSNEIKKYDKKHPVTLGIHQASLLTNNNFYPEDMAEGNDFLCMHFYPIYTDVCLDPVNSTRSTYMAPFSVKLTKGMGKKDVLMEEFGATTLMMGEEVEGDYYRVVLYSLLANGSIGAIAWCFGDFSVGERLPYNSTPFETQFGITTVEGRPKKAALEMKAFSEFLREVEYEKLRPKESDAAIIIPDKYYEALFVGKDYTPERNFRILLNSFILAKQAGLDVDLIRPEDDFKKYKLLIVPSAYRKGHLTYSQWLKVMEFVKEGGTLYLSYDGIAIEGFEEVFGVKIEYFMVPREENVEIESEILPARFRYKALPSNKRLILKPIKGETIAKDKEGNPSIIVNQYGKGRAILVTYPIELYLSYMPDVYKSNESFKIYQLAKRLAGIVYEVEVDSPYVEVKEFNFENRKLILLINHENEEVRIGVKLKDKGRFNEKIEDLVNKREINPENFAIAPNGVVAFWLKKGV</sequence>
<dbReference type="GO" id="GO:0016985">
    <property type="term" value="F:mannan endo-1,4-beta-mannosidase activity"/>
    <property type="evidence" value="ECO:0007669"/>
    <property type="project" value="TreeGrafter"/>
</dbReference>
<dbReference type="InterPro" id="IPR001547">
    <property type="entry name" value="Glyco_hydro_5"/>
</dbReference>
<evidence type="ECO:0000256" key="4">
    <source>
        <dbReference type="ARBA" id="ARBA00022525"/>
    </source>
</evidence>
<reference evidence="10 11" key="1">
    <citation type="submission" date="2008-07" db="EMBL/GenBank/DDBJ databases">
        <authorList>
            <person name="Gonzalez J."/>
            <person name="Sokolova T."/>
            <person name="Ferriera S."/>
            <person name="Johnson J."/>
            <person name="Kravitz S."/>
            <person name="Beeson K."/>
            <person name="Sutton G."/>
            <person name="Rogers Y.-H."/>
            <person name="Friedman R."/>
            <person name="Frazier M."/>
            <person name="Venter J.C."/>
        </authorList>
    </citation>
    <scope>NUCLEOTIDE SEQUENCE [LARGE SCALE GENOMIC DNA]</scope>
    <source>
        <strain evidence="10 11">DSM 12653</strain>
    </source>
</reference>
<evidence type="ECO:0000313" key="10">
    <source>
        <dbReference type="EMBL" id="KKC30895.1"/>
    </source>
</evidence>
<dbReference type="Pfam" id="PF08532">
    <property type="entry name" value="Glyco_hydro_42M"/>
    <property type="match status" value="1"/>
</dbReference>